<dbReference type="CDD" id="cd13835">
    <property type="entry name" value="IHF_A"/>
    <property type="match status" value="1"/>
</dbReference>
<dbReference type="SUPFAM" id="SSF47729">
    <property type="entry name" value="IHF-like DNA-binding proteins"/>
    <property type="match status" value="1"/>
</dbReference>
<dbReference type="GO" id="GO:0006417">
    <property type="term" value="P:regulation of translation"/>
    <property type="evidence" value="ECO:0007669"/>
    <property type="project" value="UniProtKB-KW"/>
</dbReference>
<dbReference type="PANTHER" id="PTHR33175">
    <property type="entry name" value="DNA-BINDING PROTEIN HU"/>
    <property type="match status" value="1"/>
</dbReference>
<keyword evidence="6" id="KW-0804">Transcription</keyword>
<dbReference type="GO" id="GO:0005829">
    <property type="term" value="C:cytosol"/>
    <property type="evidence" value="ECO:0007669"/>
    <property type="project" value="TreeGrafter"/>
</dbReference>
<evidence type="ECO:0000256" key="5">
    <source>
        <dbReference type="ARBA" id="ARBA00023125"/>
    </source>
</evidence>
<keyword evidence="5" id="KW-0238">DNA-binding</keyword>
<protein>
    <recommendedName>
        <fullName evidence="2">Integration host factor subunit alpha</fullName>
    </recommendedName>
</protein>
<reference evidence="9" key="1">
    <citation type="submission" date="2022-12" db="EMBL/GenBank/DDBJ databases">
        <title>Reference genome sequencing for broad-spectrum identification of bacterial and archaeal isolates by mass spectrometry.</title>
        <authorList>
            <person name="Sekiguchi Y."/>
            <person name="Tourlousse D.M."/>
        </authorList>
    </citation>
    <scope>NUCLEOTIDE SEQUENCE</scope>
    <source>
        <strain evidence="9">H2</strain>
    </source>
</reference>
<evidence type="ECO:0000256" key="2">
    <source>
        <dbReference type="ARBA" id="ARBA00018329"/>
    </source>
</evidence>
<evidence type="ECO:0000256" key="8">
    <source>
        <dbReference type="RuleBase" id="RU003939"/>
    </source>
</evidence>
<evidence type="ECO:0000313" key="10">
    <source>
        <dbReference type="Proteomes" id="UP001144352"/>
    </source>
</evidence>
<dbReference type="PANTHER" id="PTHR33175:SF2">
    <property type="entry name" value="INTEGRATION HOST FACTOR SUBUNIT ALPHA"/>
    <property type="match status" value="1"/>
</dbReference>
<keyword evidence="3" id="KW-0810">Translation regulation</keyword>
<evidence type="ECO:0000256" key="7">
    <source>
        <dbReference type="ARBA" id="ARBA00023172"/>
    </source>
</evidence>
<accession>A0A9W6LCD1</accession>
<dbReference type="PRINTS" id="PR01727">
    <property type="entry name" value="DNABINDINGHU"/>
</dbReference>
<dbReference type="GO" id="GO:0006355">
    <property type="term" value="P:regulation of DNA-templated transcription"/>
    <property type="evidence" value="ECO:0007669"/>
    <property type="project" value="InterPro"/>
</dbReference>
<evidence type="ECO:0000256" key="6">
    <source>
        <dbReference type="ARBA" id="ARBA00023163"/>
    </source>
</evidence>
<comment type="similarity">
    <text evidence="1 8">Belongs to the bacterial histone-like protein family.</text>
</comment>
<dbReference type="Proteomes" id="UP001144352">
    <property type="component" value="Unassembled WGS sequence"/>
</dbReference>
<dbReference type="GO" id="GO:0009893">
    <property type="term" value="P:positive regulation of metabolic process"/>
    <property type="evidence" value="ECO:0007669"/>
    <property type="project" value="UniProtKB-ARBA"/>
</dbReference>
<evidence type="ECO:0000313" key="9">
    <source>
        <dbReference type="EMBL" id="GLI38787.1"/>
    </source>
</evidence>
<dbReference type="InterPro" id="IPR005684">
    <property type="entry name" value="IHF_alpha"/>
</dbReference>
<proteinExistence type="inferred from homology"/>
<dbReference type="Gene3D" id="4.10.520.10">
    <property type="entry name" value="IHF-like DNA-binding proteins"/>
    <property type="match status" value="1"/>
</dbReference>
<dbReference type="SMART" id="SM00411">
    <property type="entry name" value="BHL"/>
    <property type="match status" value="1"/>
</dbReference>
<dbReference type="Pfam" id="PF00216">
    <property type="entry name" value="Bac_DNA_binding"/>
    <property type="match status" value="1"/>
</dbReference>
<evidence type="ECO:0000256" key="3">
    <source>
        <dbReference type="ARBA" id="ARBA00022845"/>
    </source>
</evidence>
<dbReference type="RefSeq" id="WP_309298923.1">
    <property type="nucleotide sequence ID" value="NZ_BSDS01000002.1"/>
</dbReference>
<name>A0A9W6LCD1_9BACT</name>
<dbReference type="GO" id="GO:0030527">
    <property type="term" value="F:structural constituent of chromatin"/>
    <property type="evidence" value="ECO:0007669"/>
    <property type="project" value="InterPro"/>
</dbReference>
<evidence type="ECO:0000256" key="1">
    <source>
        <dbReference type="ARBA" id="ARBA00010529"/>
    </source>
</evidence>
<keyword evidence="10" id="KW-1185">Reference proteome</keyword>
<dbReference type="GO" id="GO:0006310">
    <property type="term" value="P:DNA recombination"/>
    <property type="evidence" value="ECO:0007669"/>
    <property type="project" value="UniProtKB-KW"/>
</dbReference>
<keyword evidence="7" id="KW-0233">DNA recombination</keyword>
<gene>
    <name evidence="9" type="ORF">GHYDROH2_22880</name>
</gene>
<comment type="caution">
    <text evidence="9">The sequence shown here is derived from an EMBL/GenBank/DDBJ whole genome shotgun (WGS) entry which is preliminary data.</text>
</comment>
<organism evidence="9 10">
    <name type="scientific">Geobacter hydrogenophilus</name>
    <dbReference type="NCBI Taxonomy" id="40983"/>
    <lineage>
        <taxon>Bacteria</taxon>
        <taxon>Pseudomonadati</taxon>
        <taxon>Thermodesulfobacteriota</taxon>
        <taxon>Desulfuromonadia</taxon>
        <taxon>Geobacterales</taxon>
        <taxon>Geobacteraceae</taxon>
        <taxon>Geobacter</taxon>
    </lineage>
</organism>
<dbReference type="EMBL" id="BSDS01000002">
    <property type="protein sequence ID" value="GLI38787.1"/>
    <property type="molecule type" value="Genomic_DNA"/>
</dbReference>
<dbReference type="InterPro" id="IPR000119">
    <property type="entry name" value="Hist_DNA-bd"/>
</dbReference>
<dbReference type="GO" id="GO:0003677">
    <property type="term" value="F:DNA binding"/>
    <property type="evidence" value="ECO:0007669"/>
    <property type="project" value="UniProtKB-KW"/>
</dbReference>
<sequence>MTKADIAEIISGRLELSRKESAELVDALLEVIKKGLEKDEKVKISAFGSFEVKKKGDRRGRNPQTGEDLTIEARACSPSSRAQYFATASTSKAYVRPLYPCSPP</sequence>
<dbReference type="InterPro" id="IPR010992">
    <property type="entry name" value="IHF-like_DNA-bd_dom_sf"/>
</dbReference>
<dbReference type="AlphaFoldDB" id="A0A9W6LCD1"/>
<keyword evidence="4" id="KW-0805">Transcription regulation</keyword>
<evidence type="ECO:0000256" key="4">
    <source>
        <dbReference type="ARBA" id="ARBA00023015"/>
    </source>
</evidence>